<keyword evidence="3" id="KW-1185">Reference proteome</keyword>
<organism evidence="2 3">
    <name type="scientific">Plasticicumulans acidivorans</name>
    <dbReference type="NCBI Taxonomy" id="886464"/>
    <lineage>
        <taxon>Bacteria</taxon>
        <taxon>Pseudomonadati</taxon>
        <taxon>Pseudomonadota</taxon>
        <taxon>Gammaproteobacteria</taxon>
        <taxon>Candidatus Competibacteraceae</taxon>
        <taxon>Plasticicumulans</taxon>
    </lineage>
</organism>
<evidence type="ECO:0000256" key="1">
    <source>
        <dbReference type="SAM" id="Phobius"/>
    </source>
</evidence>
<reference evidence="2 3" key="1">
    <citation type="submission" date="2018-05" db="EMBL/GenBank/DDBJ databases">
        <title>Genomic Encyclopedia of Type Strains, Phase IV (KMG-IV): sequencing the most valuable type-strain genomes for metagenomic binning, comparative biology and taxonomic classification.</title>
        <authorList>
            <person name="Goeker M."/>
        </authorList>
    </citation>
    <scope>NUCLEOTIDE SEQUENCE [LARGE SCALE GENOMIC DNA]</scope>
    <source>
        <strain evidence="2 3">DSM 23606</strain>
    </source>
</reference>
<keyword evidence="1" id="KW-1133">Transmembrane helix</keyword>
<protein>
    <recommendedName>
        <fullName evidence="4">DUF4492 domain-containing protein</fullName>
    </recommendedName>
</protein>
<sequence length="74" mass="8265">MPEAARAMHWPLPRRGLGRELTLMLLLKFAAIGLLWFAFFSQPIDEHLDADAVGAALFERGPQSAASTHHEEPR</sequence>
<dbReference type="AlphaFoldDB" id="A0A317MT76"/>
<dbReference type="EMBL" id="QGTJ01000008">
    <property type="protein sequence ID" value="PWV60122.1"/>
    <property type="molecule type" value="Genomic_DNA"/>
</dbReference>
<dbReference type="RefSeq" id="WP_110019232.1">
    <property type="nucleotide sequence ID" value="NZ_QGTJ01000008.1"/>
</dbReference>
<evidence type="ECO:0000313" key="2">
    <source>
        <dbReference type="EMBL" id="PWV60122.1"/>
    </source>
</evidence>
<keyword evidence="1" id="KW-0812">Transmembrane</keyword>
<accession>A0A317MT76</accession>
<proteinExistence type="predicted"/>
<name>A0A317MT76_9GAMM</name>
<feature type="transmembrane region" description="Helical" evidence="1">
    <location>
        <begin position="21"/>
        <end position="39"/>
    </location>
</feature>
<evidence type="ECO:0008006" key="4">
    <source>
        <dbReference type="Google" id="ProtNLM"/>
    </source>
</evidence>
<dbReference type="Proteomes" id="UP000246569">
    <property type="component" value="Unassembled WGS sequence"/>
</dbReference>
<dbReference type="NCBIfam" id="NF045611">
    <property type="entry name" value="small_CydP"/>
    <property type="match status" value="1"/>
</dbReference>
<evidence type="ECO:0000313" key="3">
    <source>
        <dbReference type="Proteomes" id="UP000246569"/>
    </source>
</evidence>
<comment type="caution">
    <text evidence="2">The sequence shown here is derived from an EMBL/GenBank/DDBJ whole genome shotgun (WGS) entry which is preliminary data.</text>
</comment>
<keyword evidence="1" id="KW-0472">Membrane</keyword>
<dbReference type="InterPro" id="IPR054636">
    <property type="entry name" value="CydP"/>
</dbReference>
<gene>
    <name evidence="2" type="ORF">C7443_10851</name>
</gene>